<dbReference type="GO" id="GO:0005886">
    <property type="term" value="C:plasma membrane"/>
    <property type="evidence" value="ECO:0007669"/>
    <property type="project" value="UniProtKB-SubCell"/>
</dbReference>
<evidence type="ECO:0000256" key="1">
    <source>
        <dbReference type="ARBA" id="ARBA00022475"/>
    </source>
</evidence>
<dbReference type="Pfam" id="PF02694">
    <property type="entry name" value="UPF0060"/>
    <property type="match status" value="1"/>
</dbReference>
<evidence type="ECO:0000256" key="5">
    <source>
        <dbReference type="HAMAP-Rule" id="MF_00010"/>
    </source>
</evidence>
<keyword evidence="7" id="KW-1185">Reference proteome</keyword>
<reference evidence="6" key="1">
    <citation type="submission" date="2021-02" db="EMBL/GenBank/DDBJ databases">
        <title>Neisseriaceae sp. 26B isolated from the cloaca of a Common Toad-headed Turtle (Mesoclemmys nasuta).</title>
        <authorList>
            <person name="Spergser J."/>
            <person name="Busse H.-J."/>
        </authorList>
    </citation>
    <scope>NUCLEOTIDE SEQUENCE</scope>
    <source>
        <strain evidence="6">26B</strain>
    </source>
</reference>
<keyword evidence="3 5" id="KW-1133">Transmembrane helix</keyword>
<feature type="transmembrane region" description="Helical" evidence="5">
    <location>
        <begin position="88"/>
        <end position="105"/>
    </location>
</feature>
<dbReference type="KEGG" id="ptes:JQU52_08545"/>
<feature type="transmembrane region" description="Helical" evidence="5">
    <location>
        <begin position="32"/>
        <end position="51"/>
    </location>
</feature>
<accession>A0A892ZDR9</accession>
<gene>
    <name evidence="6" type="ORF">JQU52_08545</name>
</gene>
<evidence type="ECO:0000256" key="4">
    <source>
        <dbReference type="ARBA" id="ARBA00023136"/>
    </source>
</evidence>
<feature type="transmembrane region" description="Helical" evidence="5">
    <location>
        <begin position="60"/>
        <end position="76"/>
    </location>
</feature>
<dbReference type="PANTHER" id="PTHR36116:SF1">
    <property type="entry name" value="UPF0060 MEMBRANE PROTEIN YNFA"/>
    <property type="match status" value="1"/>
</dbReference>
<comment type="subcellular location">
    <subcellularLocation>
        <location evidence="5">Cell membrane</location>
        <topology evidence="5">Multi-pass membrane protein</topology>
    </subcellularLocation>
</comment>
<comment type="similarity">
    <text evidence="5">Belongs to the UPF0060 family.</text>
</comment>
<feature type="transmembrane region" description="Helical" evidence="5">
    <location>
        <begin position="7"/>
        <end position="26"/>
    </location>
</feature>
<dbReference type="InterPro" id="IPR037185">
    <property type="entry name" value="EmrE-like"/>
</dbReference>
<dbReference type="Proteomes" id="UP000653156">
    <property type="component" value="Chromosome"/>
</dbReference>
<organism evidence="6 7">
    <name type="scientific">Paralysiella testudinis</name>
    <dbReference type="NCBI Taxonomy" id="2809020"/>
    <lineage>
        <taxon>Bacteria</taxon>
        <taxon>Pseudomonadati</taxon>
        <taxon>Pseudomonadota</taxon>
        <taxon>Betaproteobacteria</taxon>
        <taxon>Neisseriales</taxon>
        <taxon>Neisseriaceae</taxon>
        <taxon>Paralysiella</taxon>
    </lineage>
</organism>
<dbReference type="NCBIfam" id="NF002586">
    <property type="entry name" value="PRK02237.1"/>
    <property type="match status" value="1"/>
</dbReference>
<evidence type="ECO:0000313" key="6">
    <source>
        <dbReference type="EMBL" id="QRQ80803.1"/>
    </source>
</evidence>
<proteinExistence type="inferred from homology"/>
<sequence>MLKTTALFVFTAVAEIIGCYLPYLWLKKQAPAWVLLPAALSLAVFVWLISLHPQAAARTYAAYGGVYIGVALLWLWQVDGVPLRWSDWLGAALSLAGMMVIMWGSKT</sequence>
<evidence type="ECO:0000313" key="7">
    <source>
        <dbReference type="Proteomes" id="UP000653156"/>
    </source>
</evidence>
<name>A0A892ZDR9_9NEIS</name>
<keyword evidence="4 5" id="KW-0472">Membrane</keyword>
<protein>
    <submittedName>
        <fullName evidence="6">YnfA family protein</fullName>
    </submittedName>
</protein>
<dbReference type="InterPro" id="IPR003844">
    <property type="entry name" value="UPF0060"/>
</dbReference>
<dbReference type="EMBL" id="CP069798">
    <property type="protein sequence ID" value="QRQ80803.1"/>
    <property type="molecule type" value="Genomic_DNA"/>
</dbReference>
<evidence type="ECO:0000256" key="2">
    <source>
        <dbReference type="ARBA" id="ARBA00022692"/>
    </source>
</evidence>
<evidence type="ECO:0000256" key="3">
    <source>
        <dbReference type="ARBA" id="ARBA00022989"/>
    </source>
</evidence>
<dbReference type="PANTHER" id="PTHR36116">
    <property type="entry name" value="UPF0060 MEMBRANE PROTEIN YNFA"/>
    <property type="match status" value="1"/>
</dbReference>
<keyword evidence="1 5" id="KW-1003">Cell membrane</keyword>
<dbReference type="AlphaFoldDB" id="A0A892ZDR9"/>
<dbReference type="SUPFAM" id="SSF103481">
    <property type="entry name" value="Multidrug resistance efflux transporter EmrE"/>
    <property type="match status" value="1"/>
</dbReference>
<keyword evidence="2 5" id="KW-0812">Transmembrane</keyword>
<dbReference type="HAMAP" id="MF_00010">
    <property type="entry name" value="UPF0060"/>
    <property type="match status" value="1"/>
</dbReference>